<sequence>MATLGTLNDIKQGLAVIYNGEPYKVMQAKFVRMQQRKPVMQTKMKNLINGKVLEYNFKPGDKVETADITRKSVNFLYAAGNEYAFMDNENYEQFSFSKEKLGEQVKFLKDGCAVTLISFNDQPINIELPVKMELKVVSTPEGARGDTAQGKVTKPATVETGVTFNVPLFVKAGDTIKINTETEEYVERV</sequence>
<dbReference type="PIRSF" id="PIRSF005901">
    <property type="entry name" value="EF-P"/>
    <property type="match status" value="1"/>
</dbReference>
<dbReference type="SUPFAM" id="SSF50249">
    <property type="entry name" value="Nucleic acid-binding proteins"/>
    <property type="match status" value="2"/>
</dbReference>
<protein>
    <recommendedName>
        <fullName evidence="7 8">Elongation factor P</fullName>
        <shortName evidence="7">EF-P</shortName>
    </recommendedName>
</protein>
<dbReference type="AlphaFoldDB" id="A0A1G1Y3A0"/>
<evidence type="ECO:0000256" key="2">
    <source>
        <dbReference type="ARBA" id="ARBA00004815"/>
    </source>
</evidence>
<evidence type="ECO:0000256" key="5">
    <source>
        <dbReference type="ARBA" id="ARBA00022768"/>
    </source>
</evidence>
<dbReference type="FunFam" id="2.40.50.140:FF:000009">
    <property type="entry name" value="Elongation factor P"/>
    <property type="match status" value="1"/>
</dbReference>
<dbReference type="PANTHER" id="PTHR30053:SF12">
    <property type="entry name" value="ELONGATION FACTOR P (EF-P) FAMILY PROTEIN"/>
    <property type="match status" value="1"/>
</dbReference>
<comment type="subcellular location">
    <subcellularLocation>
        <location evidence="1 7">Cytoplasm</location>
    </subcellularLocation>
</comment>
<dbReference type="FunFam" id="2.40.50.140:FF:000004">
    <property type="entry name" value="Elongation factor P"/>
    <property type="match status" value="1"/>
</dbReference>
<organism evidence="12 13">
    <name type="scientific">Candidatus Buchananbacteria bacterium RIFCSPHIGHO2_02_FULL_38_8</name>
    <dbReference type="NCBI Taxonomy" id="1797538"/>
    <lineage>
        <taxon>Bacteria</taxon>
        <taxon>Candidatus Buchananiibacteriota</taxon>
    </lineage>
</organism>
<feature type="domain" description="Translation elongation factor P/YeiP central" evidence="11">
    <location>
        <begin position="70"/>
        <end position="124"/>
    </location>
</feature>
<dbReference type="InterPro" id="IPR008991">
    <property type="entry name" value="Translation_prot_SH3-like_sf"/>
</dbReference>
<dbReference type="SMART" id="SM01185">
    <property type="entry name" value="EFP"/>
    <property type="match status" value="1"/>
</dbReference>
<evidence type="ECO:0000256" key="4">
    <source>
        <dbReference type="ARBA" id="ARBA00022490"/>
    </source>
</evidence>
<gene>
    <name evidence="7" type="primary">efp</name>
    <name evidence="12" type="ORF">A3J62_00265</name>
</gene>
<evidence type="ECO:0000313" key="12">
    <source>
        <dbReference type="EMBL" id="OGY46823.1"/>
    </source>
</evidence>
<dbReference type="GO" id="GO:0005829">
    <property type="term" value="C:cytosol"/>
    <property type="evidence" value="ECO:0007669"/>
    <property type="project" value="UniProtKB-ARBA"/>
</dbReference>
<dbReference type="InterPro" id="IPR013185">
    <property type="entry name" value="Transl_elong_KOW-like"/>
</dbReference>
<dbReference type="UniPathway" id="UPA00345"/>
<keyword evidence="4 7" id="KW-0963">Cytoplasm</keyword>
<dbReference type="FunFam" id="2.30.30.30:FF:000003">
    <property type="entry name" value="Elongation factor P"/>
    <property type="match status" value="1"/>
</dbReference>
<evidence type="ECO:0000259" key="10">
    <source>
        <dbReference type="SMART" id="SM00841"/>
    </source>
</evidence>
<dbReference type="GO" id="GO:0043043">
    <property type="term" value="P:peptide biosynthetic process"/>
    <property type="evidence" value="ECO:0007669"/>
    <property type="project" value="InterPro"/>
</dbReference>
<dbReference type="SUPFAM" id="SSF50104">
    <property type="entry name" value="Translation proteins SH3-like domain"/>
    <property type="match status" value="1"/>
</dbReference>
<dbReference type="InterPro" id="IPR015365">
    <property type="entry name" value="Elong-fact-P_C"/>
</dbReference>
<comment type="pathway">
    <text evidence="2 7">Protein biosynthesis; polypeptide chain elongation.</text>
</comment>
<dbReference type="SMART" id="SM00841">
    <property type="entry name" value="Elong-fact-P_C"/>
    <property type="match status" value="1"/>
</dbReference>
<dbReference type="NCBIfam" id="TIGR00038">
    <property type="entry name" value="efp"/>
    <property type="match status" value="1"/>
</dbReference>
<comment type="caution">
    <text evidence="12">The sequence shown here is derived from an EMBL/GenBank/DDBJ whole genome shotgun (WGS) entry which is preliminary data.</text>
</comment>
<keyword evidence="6 7" id="KW-0648">Protein biosynthesis</keyword>
<evidence type="ECO:0000256" key="3">
    <source>
        <dbReference type="ARBA" id="ARBA00009479"/>
    </source>
</evidence>
<dbReference type="Pfam" id="PF08207">
    <property type="entry name" value="EFP_N"/>
    <property type="match status" value="1"/>
</dbReference>
<evidence type="ECO:0000256" key="7">
    <source>
        <dbReference type="HAMAP-Rule" id="MF_00141"/>
    </source>
</evidence>
<dbReference type="InterPro" id="IPR001059">
    <property type="entry name" value="Transl_elong_P/YeiP_cen"/>
</dbReference>
<name>A0A1G1Y3A0_9BACT</name>
<accession>A0A1G1Y3A0</accession>
<evidence type="ECO:0000256" key="9">
    <source>
        <dbReference type="RuleBase" id="RU004389"/>
    </source>
</evidence>
<dbReference type="PANTHER" id="PTHR30053">
    <property type="entry name" value="ELONGATION FACTOR P"/>
    <property type="match status" value="1"/>
</dbReference>
<evidence type="ECO:0000259" key="11">
    <source>
        <dbReference type="SMART" id="SM01185"/>
    </source>
</evidence>
<proteinExistence type="inferred from homology"/>
<dbReference type="Gene3D" id="2.30.30.30">
    <property type="match status" value="1"/>
</dbReference>
<dbReference type="InterPro" id="IPR012340">
    <property type="entry name" value="NA-bd_OB-fold"/>
</dbReference>
<dbReference type="Proteomes" id="UP000178747">
    <property type="component" value="Unassembled WGS sequence"/>
</dbReference>
<evidence type="ECO:0000256" key="6">
    <source>
        <dbReference type="ARBA" id="ARBA00022917"/>
    </source>
</evidence>
<dbReference type="Pfam" id="PF01132">
    <property type="entry name" value="EFP"/>
    <property type="match status" value="1"/>
</dbReference>
<evidence type="ECO:0000313" key="13">
    <source>
        <dbReference type="Proteomes" id="UP000178747"/>
    </source>
</evidence>
<dbReference type="InterPro" id="IPR020599">
    <property type="entry name" value="Transl_elong_fac_P/YeiP"/>
</dbReference>
<comment type="function">
    <text evidence="7">Involved in peptide bond synthesis. Stimulates efficient translation and peptide-bond synthesis on native or reconstituted 70S ribosomes in vitro. Probably functions indirectly by altering the affinity of the ribosome for aminoacyl-tRNA, thus increasing their reactivity as acceptors for peptidyl transferase.</text>
</comment>
<keyword evidence="5 7" id="KW-0251">Elongation factor</keyword>
<evidence type="ECO:0000256" key="1">
    <source>
        <dbReference type="ARBA" id="ARBA00004496"/>
    </source>
</evidence>
<dbReference type="CDD" id="cd05794">
    <property type="entry name" value="S1_EF-P_repeat_2"/>
    <property type="match status" value="1"/>
</dbReference>
<evidence type="ECO:0000256" key="8">
    <source>
        <dbReference type="NCBIfam" id="TIGR00038"/>
    </source>
</evidence>
<dbReference type="GO" id="GO:0003746">
    <property type="term" value="F:translation elongation factor activity"/>
    <property type="evidence" value="ECO:0007669"/>
    <property type="project" value="UniProtKB-UniRule"/>
</dbReference>
<dbReference type="InterPro" id="IPR014722">
    <property type="entry name" value="Rib_uL2_dom2"/>
</dbReference>
<dbReference type="InterPro" id="IPR011768">
    <property type="entry name" value="Transl_elongation_fac_P"/>
</dbReference>
<dbReference type="EMBL" id="MHIH01000068">
    <property type="protein sequence ID" value="OGY46823.1"/>
    <property type="molecule type" value="Genomic_DNA"/>
</dbReference>
<dbReference type="CDD" id="cd04470">
    <property type="entry name" value="S1_EF-P_repeat_1"/>
    <property type="match status" value="1"/>
</dbReference>
<dbReference type="Gene3D" id="2.40.50.140">
    <property type="entry name" value="Nucleic acid-binding proteins"/>
    <property type="match status" value="2"/>
</dbReference>
<dbReference type="HAMAP" id="MF_00141">
    <property type="entry name" value="EF_P"/>
    <property type="match status" value="1"/>
</dbReference>
<dbReference type="NCBIfam" id="NF001810">
    <property type="entry name" value="PRK00529.1"/>
    <property type="match status" value="1"/>
</dbReference>
<feature type="domain" description="Elongation factor P C-terminal" evidence="10">
    <location>
        <begin position="132"/>
        <end position="188"/>
    </location>
</feature>
<comment type="similarity">
    <text evidence="3 7 9">Belongs to the elongation factor P family.</text>
</comment>
<dbReference type="Pfam" id="PF09285">
    <property type="entry name" value="Elong-fact-P_C"/>
    <property type="match status" value="1"/>
</dbReference>
<reference evidence="12 13" key="1">
    <citation type="journal article" date="2016" name="Nat. Commun.">
        <title>Thousands of microbial genomes shed light on interconnected biogeochemical processes in an aquifer system.</title>
        <authorList>
            <person name="Anantharaman K."/>
            <person name="Brown C.T."/>
            <person name="Hug L.A."/>
            <person name="Sharon I."/>
            <person name="Castelle C.J."/>
            <person name="Probst A.J."/>
            <person name="Thomas B.C."/>
            <person name="Singh A."/>
            <person name="Wilkins M.J."/>
            <person name="Karaoz U."/>
            <person name="Brodie E.L."/>
            <person name="Williams K.H."/>
            <person name="Hubbard S.S."/>
            <person name="Banfield J.F."/>
        </authorList>
    </citation>
    <scope>NUCLEOTIDE SEQUENCE [LARGE SCALE GENOMIC DNA]</scope>
</reference>